<dbReference type="EMBL" id="JACATZ010000003">
    <property type="protein sequence ID" value="NWJ48427.1"/>
    <property type="molecule type" value="Genomic_DNA"/>
</dbReference>
<reference evidence="3" key="2">
    <citation type="journal article" date="2024" name="Nature">
        <title>Anoxygenic phototroph of the Chloroflexota uses a type I reaction centre.</title>
        <authorList>
            <person name="Tsuji J.M."/>
            <person name="Shaw N.A."/>
            <person name="Nagashima S."/>
            <person name="Venkiteswaran J.J."/>
            <person name="Schiff S.L."/>
            <person name="Watanabe T."/>
            <person name="Fukui M."/>
            <person name="Hanada S."/>
            <person name="Tank M."/>
            <person name="Neufeld J.D."/>
        </authorList>
    </citation>
    <scope>NUCLEOTIDE SEQUENCE</scope>
    <source>
        <strain evidence="3">L227-S17</strain>
    </source>
</reference>
<evidence type="ECO:0000313" key="5">
    <source>
        <dbReference type="Proteomes" id="UP001431572"/>
    </source>
</evidence>
<dbReference type="InterPro" id="IPR013096">
    <property type="entry name" value="Cupin_2"/>
</dbReference>
<dbReference type="EMBL" id="CP128400">
    <property type="protein sequence ID" value="WJW68361.1"/>
    <property type="molecule type" value="Genomic_DNA"/>
</dbReference>
<sequence length="104" mass="11650">MADSTPVVRRWDNPTIPDEQMLRELMAKEGLQSYRWSNYPGDTYLTHAHPYFKVLYVVRGSITFELANGESLELKAGDRLDLPTGISHGAKVGITGVVCLEAKR</sequence>
<dbReference type="Proteomes" id="UP001431572">
    <property type="component" value="Chromosome 2"/>
</dbReference>
<name>A0A8T7M8E0_9CHLR</name>
<keyword evidence="5" id="KW-1185">Reference proteome</keyword>
<organism evidence="2 4">
    <name type="scientific">Candidatus Chlorohelix allophototropha</name>
    <dbReference type="NCBI Taxonomy" id="3003348"/>
    <lineage>
        <taxon>Bacteria</taxon>
        <taxon>Bacillati</taxon>
        <taxon>Chloroflexota</taxon>
        <taxon>Chloroflexia</taxon>
        <taxon>Candidatus Chloroheliales</taxon>
        <taxon>Candidatus Chloroheliaceae</taxon>
        <taxon>Candidatus Chlorohelix</taxon>
    </lineage>
</organism>
<evidence type="ECO:0000259" key="1">
    <source>
        <dbReference type="Pfam" id="PF07883"/>
    </source>
</evidence>
<protein>
    <submittedName>
        <fullName evidence="2">AraC family ligand binding domain-containing protein</fullName>
    </submittedName>
</protein>
<dbReference type="InterPro" id="IPR011051">
    <property type="entry name" value="RmlC_Cupin_sf"/>
</dbReference>
<reference evidence="2 4" key="1">
    <citation type="submission" date="2020-06" db="EMBL/GenBank/DDBJ databases">
        <title>Anoxygenic phototrophic Chloroflexota member uses a Type I reaction center.</title>
        <authorList>
            <person name="Tsuji J.M."/>
            <person name="Shaw N.A."/>
            <person name="Nagashima S."/>
            <person name="Venkiteswaran J."/>
            <person name="Schiff S.L."/>
            <person name="Hanada S."/>
            <person name="Tank M."/>
            <person name="Neufeld J.D."/>
        </authorList>
    </citation>
    <scope>NUCLEOTIDE SEQUENCE [LARGE SCALE GENOMIC DNA]</scope>
    <source>
        <strain evidence="2">L227-S17</strain>
    </source>
</reference>
<dbReference type="SUPFAM" id="SSF51182">
    <property type="entry name" value="RmlC-like cupins"/>
    <property type="match status" value="1"/>
</dbReference>
<feature type="domain" description="Cupin type-2" evidence="1">
    <location>
        <begin position="40"/>
        <end position="90"/>
    </location>
</feature>
<dbReference type="Proteomes" id="UP000521676">
    <property type="component" value="Unassembled WGS sequence"/>
</dbReference>
<dbReference type="RefSeq" id="WP_341470266.1">
    <property type="nucleotide sequence ID" value="NZ_CP128400.1"/>
</dbReference>
<gene>
    <name evidence="2" type="ORF">HXX08_21435</name>
    <name evidence="3" type="ORF">OZ401_003971</name>
</gene>
<accession>A0A8T7M8E0</accession>
<proteinExistence type="predicted"/>
<dbReference type="Gene3D" id="2.60.120.10">
    <property type="entry name" value="Jelly Rolls"/>
    <property type="match status" value="1"/>
</dbReference>
<evidence type="ECO:0000313" key="4">
    <source>
        <dbReference type="Proteomes" id="UP000521676"/>
    </source>
</evidence>
<dbReference type="InterPro" id="IPR014710">
    <property type="entry name" value="RmlC-like_jellyroll"/>
</dbReference>
<dbReference type="Pfam" id="PF07883">
    <property type="entry name" value="Cupin_2"/>
    <property type="match status" value="1"/>
</dbReference>
<evidence type="ECO:0000313" key="3">
    <source>
        <dbReference type="EMBL" id="WJW68361.1"/>
    </source>
</evidence>
<evidence type="ECO:0000313" key="2">
    <source>
        <dbReference type="EMBL" id="NWJ48427.1"/>
    </source>
</evidence>
<dbReference type="AlphaFoldDB" id="A0A8T7M8E0"/>